<keyword evidence="4 7" id="KW-0238">DNA-binding</keyword>
<dbReference type="PANTHER" id="PTHR48111:SF22">
    <property type="entry name" value="REGULATOR OF RPOS"/>
    <property type="match status" value="1"/>
</dbReference>
<evidence type="ECO:0000256" key="5">
    <source>
        <dbReference type="ARBA" id="ARBA00023163"/>
    </source>
</evidence>
<evidence type="ECO:0000256" key="2">
    <source>
        <dbReference type="ARBA" id="ARBA00023012"/>
    </source>
</evidence>
<organism evidence="10 11">
    <name type="scientific">Slackia piriformis YIT 12062</name>
    <dbReference type="NCBI Taxonomy" id="742818"/>
    <lineage>
        <taxon>Bacteria</taxon>
        <taxon>Bacillati</taxon>
        <taxon>Actinomycetota</taxon>
        <taxon>Coriobacteriia</taxon>
        <taxon>Eggerthellales</taxon>
        <taxon>Eggerthellaceae</taxon>
        <taxon>Slackia</taxon>
    </lineage>
</organism>
<dbReference type="RefSeq" id="WP_009138868.1">
    <property type="nucleotide sequence ID" value="NZ_JH815198.1"/>
</dbReference>
<dbReference type="Pfam" id="PF00072">
    <property type="entry name" value="Response_reg"/>
    <property type="match status" value="1"/>
</dbReference>
<dbReference type="InterPro" id="IPR036388">
    <property type="entry name" value="WH-like_DNA-bd_sf"/>
</dbReference>
<evidence type="ECO:0000256" key="4">
    <source>
        <dbReference type="ARBA" id="ARBA00023125"/>
    </source>
</evidence>
<reference evidence="10 11" key="1">
    <citation type="submission" date="2012-08" db="EMBL/GenBank/DDBJ databases">
        <title>The Genome Sequence of Slackia piriformis YIT 12062.</title>
        <authorList>
            <consortium name="The Broad Institute Genome Sequencing Platform"/>
            <person name="Earl A."/>
            <person name="Ward D."/>
            <person name="Feldgarden M."/>
            <person name="Gevers D."/>
            <person name="Morotomi M."/>
            <person name="Walker B."/>
            <person name="Young S.K."/>
            <person name="Zeng Q."/>
            <person name="Gargeya S."/>
            <person name="Fitzgerald M."/>
            <person name="Haas B."/>
            <person name="Abouelleil A."/>
            <person name="Alvarado L."/>
            <person name="Arachchi H.M."/>
            <person name="Berlin A.M."/>
            <person name="Chapman S.B."/>
            <person name="Goldberg J."/>
            <person name="Griggs A."/>
            <person name="Gujja S."/>
            <person name="Hansen M."/>
            <person name="Howarth C."/>
            <person name="Imamovic A."/>
            <person name="Larimer J."/>
            <person name="McCowen C."/>
            <person name="Montmayeur A."/>
            <person name="Murphy C."/>
            <person name="Neiman D."/>
            <person name="Pearson M."/>
            <person name="Priest M."/>
            <person name="Roberts A."/>
            <person name="Saif S."/>
            <person name="Shea T."/>
            <person name="Sisk P."/>
            <person name="Sykes S."/>
            <person name="Wortman J."/>
            <person name="Nusbaum C."/>
            <person name="Birren B."/>
        </authorList>
    </citation>
    <scope>NUCLEOTIDE SEQUENCE [LARGE SCALE GENOMIC DNA]</scope>
    <source>
        <strain evidence="10 11">YIT 12062</strain>
    </source>
</reference>
<evidence type="ECO:0000256" key="1">
    <source>
        <dbReference type="ARBA" id="ARBA00022553"/>
    </source>
</evidence>
<dbReference type="InterPro" id="IPR016032">
    <property type="entry name" value="Sig_transdc_resp-reg_C-effctor"/>
</dbReference>
<dbReference type="GO" id="GO:0000976">
    <property type="term" value="F:transcription cis-regulatory region binding"/>
    <property type="evidence" value="ECO:0007669"/>
    <property type="project" value="TreeGrafter"/>
</dbReference>
<dbReference type="GO" id="GO:0006355">
    <property type="term" value="P:regulation of DNA-templated transcription"/>
    <property type="evidence" value="ECO:0007669"/>
    <property type="project" value="InterPro"/>
</dbReference>
<accession>K0ZA88</accession>
<dbReference type="Proteomes" id="UP000006069">
    <property type="component" value="Unassembled WGS sequence"/>
</dbReference>
<feature type="domain" description="Response regulatory" evidence="8">
    <location>
        <begin position="2"/>
        <end position="116"/>
    </location>
</feature>
<dbReference type="GO" id="GO:0005829">
    <property type="term" value="C:cytosol"/>
    <property type="evidence" value="ECO:0007669"/>
    <property type="project" value="TreeGrafter"/>
</dbReference>
<evidence type="ECO:0000313" key="11">
    <source>
        <dbReference type="Proteomes" id="UP000006069"/>
    </source>
</evidence>
<evidence type="ECO:0000256" key="6">
    <source>
        <dbReference type="PROSITE-ProRule" id="PRU00169"/>
    </source>
</evidence>
<dbReference type="AlphaFoldDB" id="K0ZA88"/>
<keyword evidence="11" id="KW-1185">Reference proteome</keyword>
<dbReference type="SUPFAM" id="SSF46894">
    <property type="entry name" value="C-terminal effector domain of the bipartite response regulators"/>
    <property type="match status" value="1"/>
</dbReference>
<dbReference type="FunFam" id="3.40.50.2300:FF:000001">
    <property type="entry name" value="DNA-binding response regulator PhoB"/>
    <property type="match status" value="1"/>
</dbReference>
<dbReference type="EMBL" id="ADMD01000002">
    <property type="protein sequence ID" value="EJZ84330.1"/>
    <property type="molecule type" value="Genomic_DNA"/>
</dbReference>
<dbReference type="FunCoup" id="K0ZA88">
    <property type="interactions" value="23"/>
</dbReference>
<dbReference type="PANTHER" id="PTHR48111">
    <property type="entry name" value="REGULATOR OF RPOS"/>
    <property type="match status" value="1"/>
</dbReference>
<dbReference type="InterPro" id="IPR001867">
    <property type="entry name" value="OmpR/PhoB-type_DNA-bd"/>
</dbReference>
<dbReference type="Gene3D" id="3.40.50.2300">
    <property type="match status" value="1"/>
</dbReference>
<dbReference type="PROSITE" id="PS51755">
    <property type="entry name" value="OMPR_PHOB"/>
    <property type="match status" value="1"/>
</dbReference>
<protein>
    <submittedName>
        <fullName evidence="10">Uncharacterized protein</fullName>
    </submittedName>
</protein>
<sequence length="222" mass="24966">MKVLIVEDDIKLAQALGRILEESDYTVDMVHDGTTGRDWAVVGNYDAIILDVMMPGMDGYEVVREIRHANIDTPVLMLTARGSVSDKIAGLDHGADDYMTKPFSPAELMAHLRALMRRQGSVIFETVDAGDVSLKLDSHELVRNGKTIHLSKTEFALAKMLMSNKERILPKEMIIEKIWGIESNAADNNVEAYVSFLRKKLRYLESNARIETIRKIGYKLAE</sequence>
<dbReference type="Gene3D" id="1.10.10.10">
    <property type="entry name" value="Winged helix-like DNA-binding domain superfamily/Winged helix DNA-binding domain"/>
    <property type="match status" value="1"/>
</dbReference>
<keyword evidence="1 6" id="KW-0597">Phosphoprotein</keyword>
<gene>
    <name evidence="10" type="ORF">HMPREF9451_00640</name>
</gene>
<evidence type="ECO:0000256" key="3">
    <source>
        <dbReference type="ARBA" id="ARBA00023015"/>
    </source>
</evidence>
<comment type="caution">
    <text evidence="10">The sequence shown here is derived from an EMBL/GenBank/DDBJ whole genome shotgun (WGS) entry which is preliminary data.</text>
</comment>
<dbReference type="InParanoid" id="K0ZA88"/>
<dbReference type="PROSITE" id="PS50110">
    <property type="entry name" value="RESPONSE_REGULATORY"/>
    <property type="match status" value="1"/>
</dbReference>
<evidence type="ECO:0000259" key="8">
    <source>
        <dbReference type="PROSITE" id="PS50110"/>
    </source>
</evidence>
<dbReference type="SMART" id="SM00448">
    <property type="entry name" value="REC"/>
    <property type="match status" value="1"/>
</dbReference>
<dbReference type="SMART" id="SM00862">
    <property type="entry name" value="Trans_reg_C"/>
    <property type="match status" value="1"/>
</dbReference>
<dbReference type="Pfam" id="PF00486">
    <property type="entry name" value="Trans_reg_C"/>
    <property type="match status" value="1"/>
</dbReference>
<dbReference type="PATRIC" id="fig|742818.3.peg.694"/>
<feature type="domain" description="OmpR/PhoB-type" evidence="9">
    <location>
        <begin position="124"/>
        <end position="222"/>
    </location>
</feature>
<keyword evidence="3" id="KW-0805">Transcription regulation</keyword>
<keyword evidence="2" id="KW-0902">Two-component regulatory system</keyword>
<dbReference type="GO" id="GO:0032993">
    <property type="term" value="C:protein-DNA complex"/>
    <property type="evidence" value="ECO:0007669"/>
    <property type="project" value="TreeGrafter"/>
</dbReference>
<name>K0ZA88_9ACTN</name>
<feature type="modified residue" description="4-aspartylphosphate" evidence="6">
    <location>
        <position position="51"/>
    </location>
</feature>
<dbReference type="eggNOG" id="COG0745">
    <property type="taxonomic scope" value="Bacteria"/>
</dbReference>
<dbReference type="SUPFAM" id="SSF52172">
    <property type="entry name" value="CheY-like"/>
    <property type="match status" value="1"/>
</dbReference>
<evidence type="ECO:0000313" key="10">
    <source>
        <dbReference type="EMBL" id="EJZ84330.1"/>
    </source>
</evidence>
<dbReference type="InterPro" id="IPR039420">
    <property type="entry name" value="WalR-like"/>
</dbReference>
<dbReference type="GO" id="GO:0000156">
    <property type="term" value="F:phosphorelay response regulator activity"/>
    <property type="evidence" value="ECO:0007669"/>
    <property type="project" value="TreeGrafter"/>
</dbReference>
<dbReference type="InterPro" id="IPR011006">
    <property type="entry name" value="CheY-like_superfamily"/>
</dbReference>
<evidence type="ECO:0000256" key="7">
    <source>
        <dbReference type="PROSITE-ProRule" id="PRU01091"/>
    </source>
</evidence>
<dbReference type="OrthoDB" id="9812490at2"/>
<dbReference type="CDD" id="cd00383">
    <property type="entry name" value="trans_reg_C"/>
    <property type="match status" value="1"/>
</dbReference>
<proteinExistence type="predicted"/>
<feature type="DNA-binding region" description="OmpR/PhoB-type" evidence="7">
    <location>
        <begin position="124"/>
        <end position="222"/>
    </location>
</feature>
<dbReference type="Gene3D" id="6.10.250.690">
    <property type="match status" value="1"/>
</dbReference>
<dbReference type="HOGENOM" id="CLU_000445_30_1_11"/>
<evidence type="ECO:0000259" key="9">
    <source>
        <dbReference type="PROSITE" id="PS51755"/>
    </source>
</evidence>
<dbReference type="InterPro" id="IPR001789">
    <property type="entry name" value="Sig_transdc_resp-reg_receiver"/>
</dbReference>
<keyword evidence="5" id="KW-0804">Transcription</keyword>